<keyword evidence="8" id="KW-1185">Reference proteome</keyword>
<dbReference type="PANTHER" id="PTHR12668">
    <property type="entry name" value="TRANSMEMBRANE PROTEIN 14, 15"/>
    <property type="match status" value="1"/>
</dbReference>
<dbReference type="GO" id="GO:0070453">
    <property type="term" value="P:regulation of heme biosynthetic process"/>
    <property type="evidence" value="ECO:0007669"/>
    <property type="project" value="TreeGrafter"/>
</dbReference>
<dbReference type="OMA" id="ANSHKIM"/>
<name>A0A0E9NF87_SAICN</name>
<dbReference type="Gene3D" id="1.10.10.1740">
    <property type="entry name" value="Transmembrane protein 14-like"/>
    <property type="match status" value="1"/>
</dbReference>
<evidence type="ECO:0000256" key="4">
    <source>
        <dbReference type="ARBA" id="ARBA00022989"/>
    </source>
</evidence>
<reference evidence="7 8" key="2">
    <citation type="journal article" date="2014" name="J. Gen. Appl. Microbiol.">
        <title>The early diverging ascomycetous budding yeast Saitoella complicata has three histone deacetylases belonging to the Clr6, Hos2, and Rpd3 lineages.</title>
        <authorList>
            <person name="Nishida H."/>
            <person name="Matsumoto T."/>
            <person name="Kondo S."/>
            <person name="Hamamoto M."/>
            <person name="Yoshikawa H."/>
        </authorList>
    </citation>
    <scope>NUCLEOTIDE SEQUENCE [LARGE SCALE GENOMIC DNA]</scope>
    <source>
        <strain evidence="7 8">NRRL Y-17804</strain>
    </source>
</reference>
<comment type="caution">
    <text evidence="7">The sequence shown here is derived from an EMBL/GenBank/DDBJ whole genome shotgun (WGS) entry which is preliminary data.</text>
</comment>
<evidence type="ECO:0000313" key="7">
    <source>
        <dbReference type="EMBL" id="GAO48478.1"/>
    </source>
</evidence>
<evidence type="ECO:0008006" key="9">
    <source>
        <dbReference type="Google" id="ProtNLM"/>
    </source>
</evidence>
<dbReference type="RefSeq" id="XP_019024011.1">
    <property type="nucleotide sequence ID" value="XM_019170956.1"/>
</dbReference>
<reference evidence="7 8" key="1">
    <citation type="journal article" date="2011" name="J. Gen. Appl. Microbiol.">
        <title>Draft genome sequencing of the enigmatic yeast Saitoella complicata.</title>
        <authorList>
            <person name="Nishida H."/>
            <person name="Hamamoto M."/>
            <person name="Sugiyama J."/>
        </authorList>
    </citation>
    <scope>NUCLEOTIDE SEQUENCE [LARGE SCALE GENOMIC DNA]</scope>
    <source>
        <strain evidence="7 8">NRRL Y-17804</strain>
    </source>
</reference>
<dbReference type="GO" id="GO:0031966">
    <property type="term" value="C:mitochondrial membrane"/>
    <property type="evidence" value="ECO:0007669"/>
    <property type="project" value="TreeGrafter"/>
</dbReference>
<proteinExistence type="inferred from homology"/>
<protein>
    <recommendedName>
        <fullName evidence="9">Transmembrane protein 14C</fullName>
    </recommendedName>
</protein>
<feature type="transmembrane region" description="Helical" evidence="6">
    <location>
        <begin position="33"/>
        <end position="50"/>
    </location>
</feature>
<dbReference type="OrthoDB" id="5620at2759"/>
<evidence type="ECO:0000313" key="8">
    <source>
        <dbReference type="Proteomes" id="UP000033140"/>
    </source>
</evidence>
<dbReference type="EMBL" id="BACD03000015">
    <property type="protein sequence ID" value="GAO48478.1"/>
    <property type="molecule type" value="Genomic_DNA"/>
</dbReference>
<dbReference type="InterPro" id="IPR044890">
    <property type="entry name" value="TMEM14_sf"/>
</dbReference>
<keyword evidence="4 6" id="KW-1133">Transmembrane helix</keyword>
<dbReference type="Proteomes" id="UP000033140">
    <property type="component" value="Unassembled WGS sequence"/>
</dbReference>
<evidence type="ECO:0000256" key="5">
    <source>
        <dbReference type="ARBA" id="ARBA00023136"/>
    </source>
</evidence>
<evidence type="ECO:0000256" key="2">
    <source>
        <dbReference type="ARBA" id="ARBA00007590"/>
    </source>
</evidence>
<dbReference type="PANTHER" id="PTHR12668:SF43">
    <property type="entry name" value="TRANSMEMBRANE PROTEIN 14 HOMOLOG"/>
    <property type="match status" value="1"/>
</dbReference>
<comment type="subcellular location">
    <subcellularLocation>
        <location evidence="1">Membrane</location>
    </subcellularLocation>
</comment>
<feature type="transmembrane region" description="Helical" evidence="6">
    <location>
        <begin position="10"/>
        <end position="27"/>
    </location>
</feature>
<dbReference type="Pfam" id="PF03647">
    <property type="entry name" value="Tmemb_14"/>
    <property type="match status" value="1"/>
</dbReference>
<comment type="similarity">
    <text evidence="2">Belongs to the TMEM14 family.</text>
</comment>
<gene>
    <name evidence="7" type="ORF">G7K_2651-t1</name>
</gene>
<evidence type="ECO:0000256" key="3">
    <source>
        <dbReference type="ARBA" id="ARBA00022692"/>
    </source>
</evidence>
<evidence type="ECO:0000256" key="6">
    <source>
        <dbReference type="SAM" id="Phobius"/>
    </source>
</evidence>
<evidence type="ECO:0000256" key="1">
    <source>
        <dbReference type="ARBA" id="ARBA00004370"/>
    </source>
</evidence>
<organism evidence="7 8">
    <name type="scientific">Saitoella complicata (strain BCRC 22490 / CBS 7301 / JCM 7358 / NBRC 10748 / NRRL Y-17804)</name>
    <dbReference type="NCBI Taxonomy" id="698492"/>
    <lineage>
        <taxon>Eukaryota</taxon>
        <taxon>Fungi</taxon>
        <taxon>Dikarya</taxon>
        <taxon>Ascomycota</taxon>
        <taxon>Taphrinomycotina</taxon>
        <taxon>Taphrinomycotina incertae sedis</taxon>
        <taxon>Saitoella</taxon>
    </lineage>
</organism>
<sequence>MAPTSAQIDFFGYSFALLTFLGGAIGFIKAKSIASIISASISALLIAYGASLTSREYENAKMIFWVSLLLLGFFAKRYAGSRKVMPAGLMMVLSLISVIRYGQRLYL</sequence>
<accession>A0A0E9NF87</accession>
<keyword evidence="3 6" id="KW-0812">Transmembrane</keyword>
<reference evidence="7 8" key="3">
    <citation type="journal article" date="2015" name="Genome Announc.">
        <title>Draft Genome Sequence of the Archiascomycetous Yeast Saitoella complicata.</title>
        <authorList>
            <person name="Yamauchi K."/>
            <person name="Kondo S."/>
            <person name="Hamamoto M."/>
            <person name="Takahashi Y."/>
            <person name="Ogura Y."/>
            <person name="Hayashi T."/>
            <person name="Nishida H."/>
        </authorList>
    </citation>
    <scope>NUCLEOTIDE SEQUENCE [LARGE SCALE GENOMIC DNA]</scope>
    <source>
        <strain evidence="7 8">NRRL Y-17804</strain>
    </source>
</reference>
<keyword evidence="5 6" id="KW-0472">Membrane</keyword>
<dbReference type="AlphaFoldDB" id="A0A0E9NF87"/>
<dbReference type="InterPro" id="IPR005349">
    <property type="entry name" value="TMEM14"/>
</dbReference>
<feature type="transmembrane region" description="Helical" evidence="6">
    <location>
        <begin position="62"/>
        <end position="79"/>
    </location>
</feature>